<dbReference type="Pfam" id="PF00512">
    <property type="entry name" value="HisKA"/>
    <property type="match status" value="1"/>
</dbReference>
<keyword evidence="6" id="KW-0808">Transferase</keyword>
<dbReference type="Gene3D" id="1.10.287.130">
    <property type="match status" value="1"/>
</dbReference>
<dbReference type="AlphaFoldDB" id="A0A2I2KQR7"/>
<keyword evidence="16" id="KW-1185">Reference proteome</keyword>
<feature type="domain" description="Histidine kinase" evidence="13">
    <location>
        <begin position="179"/>
        <end position="397"/>
    </location>
</feature>
<dbReference type="SMART" id="SM00388">
    <property type="entry name" value="HisKA"/>
    <property type="match status" value="1"/>
</dbReference>
<dbReference type="SUPFAM" id="SSF47384">
    <property type="entry name" value="Homodimeric domain of signal transducing histidine kinase"/>
    <property type="match status" value="1"/>
</dbReference>
<dbReference type="Gene3D" id="3.30.565.10">
    <property type="entry name" value="Histidine kinase-like ATPase, C-terminal domain"/>
    <property type="match status" value="1"/>
</dbReference>
<feature type="domain" description="HAMP" evidence="14">
    <location>
        <begin position="109"/>
        <end position="171"/>
    </location>
</feature>
<gene>
    <name evidence="15" type="ORF">FRACA_2150001</name>
</gene>
<evidence type="ECO:0000256" key="6">
    <source>
        <dbReference type="ARBA" id="ARBA00022679"/>
    </source>
</evidence>
<dbReference type="InterPro" id="IPR003661">
    <property type="entry name" value="HisK_dim/P_dom"/>
</dbReference>
<evidence type="ECO:0000259" key="13">
    <source>
        <dbReference type="PROSITE" id="PS50109"/>
    </source>
</evidence>
<evidence type="ECO:0000256" key="1">
    <source>
        <dbReference type="ARBA" id="ARBA00000085"/>
    </source>
</evidence>
<evidence type="ECO:0000256" key="8">
    <source>
        <dbReference type="ARBA" id="ARBA00022777"/>
    </source>
</evidence>
<evidence type="ECO:0000313" key="15">
    <source>
        <dbReference type="EMBL" id="SNQ48012.1"/>
    </source>
</evidence>
<dbReference type="InterPro" id="IPR036890">
    <property type="entry name" value="HATPase_C_sf"/>
</dbReference>
<dbReference type="CDD" id="cd00082">
    <property type="entry name" value="HisKA"/>
    <property type="match status" value="1"/>
</dbReference>
<protein>
    <recommendedName>
        <fullName evidence="4">histidine kinase</fullName>
        <ecNumber evidence="4">2.7.13.3</ecNumber>
    </recommendedName>
</protein>
<dbReference type="InterPro" id="IPR003660">
    <property type="entry name" value="HAMP_dom"/>
</dbReference>
<dbReference type="Pfam" id="PF02518">
    <property type="entry name" value="HATPase_c"/>
    <property type="match status" value="1"/>
</dbReference>
<dbReference type="PANTHER" id="PTHR45436:SF5">
    <property type="entry name" value="SENSOR HISTIDINE KINASE TRCS"/>
    <property type="match status" value="1"/>
</dbReference>
<dbReference type="GO" id="GO:0005886">
    <property type="term" value="C:plasma membrane"/>
    <property type="evidence" value="ECO:0007669"/>
    <property type="project" value="UniProtKB-SubCell"/>
</dbReference>
<keyword evidence="7 12" id="KW-0812">Transmembrane</keyword>
<keyword evidence="5" id="KW-0597">Phosphoprotein</keyword>
<name>A0A2I2KQR7_9ACTN</name>
<evidence type="ECO:0000256" key="11">
    <source>
        <dbReference type="ARBA" id="ARBA00023136"/>
    </source>
</evidence>
<dbReference type="Proteomes" id="UP000234331">
    <property type="component" value="Unassembled WGS sequence"/>
</dbReference>
<dbReference type="InterPro" id="IPR036097">
    <property type="entry name" value="HisK_dim/P_sf"/>
</dbReference>
<evidence type="ECO:0000256" key="12">
    <source>
        <dbReference type="SAM" id="Phobius"/>
    </source>
</evidence>
<keyword evidence="9 12" id="KW-1133">Transmembrane helix</keyword>
<dbReference type="SUPFAM" id="SSF55874">
    <property type="entry name" value="ATPase domain of HSP90 chaperone/DNA topoisomerase II/histidine kinase"/>
    <property type="match status" value="1"/>
</dbReference>
<comment type="cofactor">
    <cofactor evidence="2">
        <name>a divalent metal cation</name>
        <dbReference type="ChEBI" id="CHEBI:60240"/>
    </cofactor>
</comment>
<evidence type="ECO:0000256" key="5">
    <source>
        <dbReference type="ARBA" id="ARBA00022553"/>
    </source>
</evidence>
<comment type="catalytic activity">
    <reaction evidence="1">
        <text>ATP + protein L-histidine = ADP + protein N-phospho-L-histidine.</text>
        <dbReference type="EC" id="2.7.13.3"/>
    </reaction>
</comment>
<dbReference type="Gene3D" id="6.10.340.10">
    <property type="match status" value="1"/>
</dbReference>
<proteinExistence type="predicted"/>
<dbReference type="CDD" id="cd00075">
    <property type="entry name" value="HATPase"/>
    <property type="match status" value="1"/>
</dbReference>
<sequence>MLAADGRVLASSADAGPATLLTPGELAAARARPRWFTTGAPLERTHATRLYAVPVHPGAPARPGPTFVAVVGSPTRLADRAEDRIRNVMIVASVPLIALSGLAAWLLSGAALRPVDRMRRETAAMADAEDAPGPAAPTTAPALAVPATHDEIAALARTMNDLLRRLHAARARDRAFVADAGHELRTPLTVLKAELELAARPGRSAAELRTAVASASEETERLIRLAESLLTLARMDGGPLVRVPVALDEILDRAARARIPLAAAREVRVRVDVADRPLTLRADPDLLRQAVDNLLANAVRHAPPGSTVDLGGQRAPDGRDSVVVRVRDRGRGFPPAFLPHAFERFRRADAARGRDDGGTGLGLAIVAAIVTAHGGTARAANHPDGGALLTVVLPTGDPTP</sequence>
<evidence type="ECO:0000259" key="14">
    <source>
        <dbReference type="PROSITE" id="PS50885"/>
    </source>
</evidence>
<dbReference type="SMART" id="SM00387">
    <property type="entry name" value="HATPase_c"/>
    <property type="match status" value="1"/>
</dbReference>
<feature type="transmembrane region" description="Helical" evidence="12">
    <location>
        <begin position="88"/>
        <end position="112"/>
    </location>
</feature>
<dbReference type="PRINTS" id="PR00344">
    <property type="entry name" value="BCTRLSENSOR"/>
</dbReference>
<dbReference type="PANTHER" id="PTHR45436">
    <property type="entry name" value="SENSOR HISTIDINE KINASE YKOH"/>
    <property type="match status" value="1"/>
</dbReference>
<keyword evidence="8 15" id="KW-0418">Kinase</keyword>
<dbReference type="InterPro" id="IPR004358">
    <property type="entry name" value="Sig_transdc_His_kin-like_C"/>
</dbReference>
<dbReference type="GO" id="GO:0000155">
    <property type="term" value="F:phosphorelay sensor kinase activity"/>
    <property type="evidence" value="ECO:0007669"/>
    <property type="project" value="InterPro"/>
</dbReference>
<evidence type="ECO:0000256" key="4">
    <source>
        <dbReference type="ARBA" id="ARBA00012438"/>
    </source>
</evidence>
<organism evidence="15 16">
    <name type="scientific">Frankia canadensis</name>
    <dbReference type="NCBI Taxonomy" id="1836972"/>
    <lineage>
        <taxon>Bacteria</taxon>
        <taxon>Bacillati</taxon>
        <taxon>Actinomycetota</taxon>
        <taxon>Actinomycetes</taxon>
        <taxon>Frankiales</taxon>
        <taxon>Frankiaceae</taxon>
        <taxon>Frankia</taxon>
    </lineage>
</organism>
<accession>A0A2I2KQR7</accession>
<dbReference type="FunFam" id="1.10.287.130:FF:000001">
    <property type="entry name" value="Two-component sensor histidine kinase"/>
    <property type="match status" value="1"/>
</dbReference>
<dbReference type="PROSITE" id="PS50885">
    <property type="entry name" value="HAMP"/>
    <property type="match status" value="1"/>
</dbReference>
<keyword evidence="11 12" id="KW-0472">Membrane</keyword>
<evidence type="ECO:0000256" key="10">
    <source>
        <dbReference type="ARBA" id="ARBA00023012"/>
    </source>
</evidence>
<comment type="subcellular location">
    <subcellularLocation>
        <location evidence="3">Cell membrane</location>
    </subcellularLocation>
</comment>
<evidence type="ECO:0000256" key="7">
    <source>
        <dbReference type="ARBA" id="ARBA00022692"/>
    </source>
</evidence>
<dbReference type="PROSITE" id="PS50109">
    <property type="entry name" value="HIS_KIN"/>
    <property type="match status" value="1"/>
</dbReference>
<dbReference type="Pfam" id="PF00672">
    <property type="entry name" value="HAMP"/>
    <property type="match status" value="1"/>
</dbReference>
<dbReference type="InterPro" id="IPR050428">
    <property type="entry name" value="TCS_sensor_his_kinase"/>
</dbReference>
<dbReference type="GO" id="GO:0005509">
    <property type="term" value="F:calcium ion binding"/>
    <property type="evidence" value="ECO:0007669"/>
    <property type="project" value="UniProtKB-ARBA"/>
</dbReference>
<dbReference type="EC" id="2.7.13.3" evidence="4"/>
<evidence type="ECO:0000256" key="2">
    <source>
        <dbReference type="ARBA" id="ARBA00001968"/>
    </source>
</evidence>
<keyword evidence="10" id="KW-0902">Two-component regulatory system</keyword>
<dbReference type="FunFam" id="3.30.565.10:FF:000006">
    <property type="entry name" value="Sensor histidine kinase WalK"/>
    <property type="match status" value="1"/>
</dbReference>
<evidence type="ECO:0000256" key="3">
    <source>
        <dbReference type="ARBA" id="ARBA00004236"/>
    </source>
</evidence>
<dbReference type="InterPro" id="IPR003594">
    <property type="entry name" value="HATPase_dom"/>
</dbReference>
<reference evidence="15 16" key="1">
    <citation type="submission" date="2017-06" db="EMBL/GenBank/DDBJ databases">
        <authorList>
            <person name="Kim H.J."/>
            <person name="Triplett B.A."/>
        </authorList>
    </citation>
    <scope>NUCLEOTIDE SEQUENCE [LARGE SCALE GENOMIC DNA]</scope>
    <source>
        <strain evidence="15">FRACA_ARgP5</strain>
    </source>
</reference>
<dbReference type="SMART" id="SM00304">
    <property type="entry name" value="HAMP"/>
    <property type="match status" value="1"/>
</dbReference>
<evidence type="ECO:0000256" key="9">
    <source>
        <dbReference type="ARBA" id="ARBA00022989"/>
    </source>
</evidence>
<dbReference type="InterPro" id="IPR005467">
    <property type="entry name" value="His_kinase_dom"/>
</dbReference>
<dbReference type="EMBL" id="FZMO01000130">
    <property type="protein sequence ID" value="SNQ48012.1"/>
    <property type="molecule type" value="Genomic_DNA"/>
</dbReference>
<evidence type="ECO:0000313" key="16">
    <source>
        <dbReference type="Proteomes" id="UP000234331"/>
    </source>
</evidence>